<dbReference type="AlphaFoldDB" id="A0A1G7Z074"/>
<feature type="transmembrane region" description="Helical" evidence="7">
    <location>
        <begin position="150"/>
        <end position="168"/>
    </location>
</feature>
<keyword evidence="9" id="KW-1185">Reference proteome</keyword>
<evidence type="ECO:0000256" key="3">
    <source>
        <dbReference type="ARBA" id="ARBA00022475"/>
    </source>
</evidence>
<reference evidence="9" key="1">
    <citation type="submission" date="2016-10" db="EMBL/GenBank/DDBJ databases">
        <authorList>
            <person name="Varghese N."/>
            <person name="Submissions S."/>
        </authorList>
    </citation>
    <scope>NUCLEOTIDE SEQUENCE [LARGE SCALE GENOMIC DNA]</scope>
    <source>
        <strain evidence="9">DSM 15363</strain>
    </source>
</reference>
<dbReference type="GO" id="GO:0005886">
    <property type="term" value="C:plasma membrane"/>
    <property type="evidence" value="ECO:0007669"/>
    <property type="project" value="UniProtKB-SubCell"/>
</dbReference>
<evidence type="ECO:0000256" key="5">
    <source>
        <dbReference type="ARBA" id="ARBA00022989"/>
    </source>
</evidence>
<feature type="transmembrane region" description="Helical" evidence="7">
    <location>
        <begin position="422"/>
        <end position="439"/>
    </location>
</feature>
<dbReference type="NCBIfam" id="NF007773">
    <property type="entry name" value="PRK10459.1"/>
    <property type="match status" value="1"/>
</dbReference>
<comment type="subcellular location">
    <subcellularLocation>
        <location evidence="1">Cell membrane</location>
        <topology evidence="1">Multi-pass membrane protein</topology>
    </subcellularLocation>
</comment>
<dbReference type="Proteomes" id="UP000199492">
    <property type="component" value="Unassembled WGS sequence"/>
</dbReference>
<comment type="similarity">
    <text evidence="2">Belongs to the polysaccharide synthase family.</text>
</comment>
<evidence type="ECO:0000256" key="7">
    <source>
        <dbReference type="SAM" id="Phobius"/>
    </source>
</evidence>
<dbReference type="EMBL" id="FNCZ01000001">
    <property type="protein sequence ID" value="SDH02168.1"/>
    <property type="molecule type" value="Genomic_DNA"/>
</dbReference>
<feature type="transmembrane region" description="Helical" evidence="7">
    <location>
        <begin position="294"/>
        <end position="318"/>
    </location>
</feature>
<name>A0A1G7Z074_9FLAO</name>
<sequence>MNKSNNSKLLKSAIAWSSFGQAGTQVLSFAFGIVLARLLLPSEYGLLAMVVVFTGFAAIFKDLGFGAAIVQRKSIDDNDLSTSFWLNAAIGCLLFVLFYFCAPFIAIFYDNELLTSLVRVVSVNFIITSFASTHQSLLIKRVDFKTRTKVIIYALLISSVYGIVLAYSGYGVWALVYSLLCKSTVELIGYFVLVKWRPSFVFSKESFTNLFSFGYKVTLNSFLGYLNRNSDNLVIGKFLGESSLGIYSRVYGIMMLPLRNISNSFKTALFPIFAKIQDDIEEIKRLYFKSTKMVAFIVFPLMFGLSAVAEHFTLFLYGKNWIDMVPIMEVLCVFSGFQSIMTFNGTIFYSLDKPEYETKIFVITTPIILLSFGLGIYFGGLLGLVWFYGITSLLLMVYKLSYVKRLINMSYINFFKNLYKPIFFSSLMYLFVLATHMLIDNYLELQILMLIIETISGALIYILLSYFFDKTFFINLLKTKFR</sequence>
<keyword evidence="4 7" id="KW-0812">Transmembrane</keyword>
<evidence type="ECO:0000256" key="6">
    <source>
        <dbReference type="ARBA" id="ARBA00023136"/>
    </source>
</evidence>
<feature type="transmembrane region" description="Helical" evidence="7">
    <location>
        <begin position="84"/>
        <end position="109"/>
    </location>
</feature>
<feature type="transmembrane region" description="Helical" evidence="7">
    <location>
        <begin position="360"/>
        <end position="378"/>
    </location>
</feature>
<evidence type="ECO:0000256" key="4">
    <source>
        <dbReference type="ARBA" id="ARBA00022692"/>
    </source>
</evidence>
<keyword evidence="3" id="KW-1003">Cell membrane</keyword>
<dbReference type="RefSeq" id="WP_092466628.1">
    <property type="nucleotide sequence ID" value="NZ_FNCZ01000001.1"/>
</dbReference>
<feature type="transmembrane region" description="Helical" evidence="7">
    <location>
        <begin position="44"/>
        <end position="63"/>
    </location>
</feature>
<dbReference type="CDD" id="cd13127">
    <property type="entry name" value="MATE_tuaB_like"/>
    <property type="match status" value="1"/>
</dbReference>
<dbReference type="OrthoDB" id="9770347at2"/>
<feature type="transmembrane region" description="Helical" evidence="7">
    <location>
        <begin position="12"/>
        <end position="38"/>
    </location>
</feature>
<feature type="transmembrane region" description="Helical" evidence="7">
    <location>
        <begin position="384"/>
        <end position="401"/>
    </location>
</feature>
<protein>
    <submittedName>
        <fullName evidence="8">Membrane protein involved in the export of O-antigen and teichoic acid</fullName>
    </submittedName>
</protein>
<dbReference type="InterPro" id="IPR050833">
    <property type="entry name" value="Poly_Biosynth_Transport"/>
</dbReference>
<keyword evidence="6 7" id="KW-0472">Membrane</keyword>
<feature type="transmembrane region" description="Helical" evidence="7">
    <location>
        <begin position="121"/>
        <end position="138"/>
    </location>
</feature>
<dbReference type="PANTHER" id="PTHR30250:SF10">
    <property type="entry name" value="LIPOPOLYSACCHARIDE BIOSYNTHESIS PROTEIN WZXC"/>
    <property type="match status" value="1"/>
</dbReference>
<feature type="transmembrane region" description="Helical" evidence="7">
    <location>
        <begin position="445"/>
        <end position="468"/>
    </location>
</feature>
<organism evidence="8 9">
    <name type="scientific">Winogradskyella thalassocola</name>
    <dbReference type="NCBI Taxonomy" id="262004"/>
    <lineage>
        <taxon>Bacteria</taxon>
        <taxon>Pseudomonadati</taxon>
        <taxon>Bacteroidota</taxon>
        <taxon>Flavobacteriia</taxon>
        <taxon>Flavobacteriales</taxon>
        <taxon>Flavobacteriaceae</taxon>
        <taxon>Winogradskyella</taxon>
    </lineage>
</organism>
<feature type="transmembrane region" description="Helical" evidence="7">
    <location>
        <begin position="174"/>
        <end position="194"/>
    </location>
</feature>
<feature type="transmembrane region" description="Helical" evidence="7">
    <location>
        <begin position="324"/>
        <end position="348"/>
    </location>
</feature>
<dbReference type="Pfam" id="PF13440">
    <property type="entry name" value="Polysacc_synt_3"/>
    <property type="match status" value="1"/>
</dbReference>
<accession>A0A1G7Z074</accession>
<keyword evidence="5 7" id="KW-1133">Transmembrane helix</keyword>
<proteinExistence type="inferred from homology"/>
<evidence type="ECO:0000256" key="2">
    <source>
        <dbReference type="ARBA" id="ARBA00007430"/>
    </source>
</evidence>
<evidence type="ECO:0000313" key="9">
    <source>
        <dbReference type="Proteomes" id="UP000199492"/>
    </source>
</evidence>
<gene>
    <name evidence="8" type="ORF">SAMN04489796_1011189</name>
</gene>
<dbReference type="PANTHER" id="PTHR30250">
    <property type="entry name" value="PST FAMILY PREDICTED COLANIC ACID TRANSPORTER"/>
    <property type="match status" value="1"/>
</dbReference>
<evidence type="ECO:0000256" key="1">
    <source>
        <dbReference type="ARBA" id="ARBA00004651"/>
    </source>
</evidence>
<evidence type="ECO:0000313" key="8">
    <source>
        <dbReference type="EMBL" id="SDH02168.1"/>
    </source>
</evidence>
<dbReference type="STRING" id="262004.SAMN04489796_1011189"/>